<keyword evidence="5 7" id="KW-0378">Hydrolase</keyword>
<dbReference type="GO" id="GO:0005737">
    <property type="term" value="C:cytoplasm"/>
    <property type="evidence" value="ECO:0007669"/>
    <property type="project" value="TreeGrafter"/>
</dbReference>
<keyword evidence="4" id="KW-0479">Metal-binding</keyword>
<name>A0A0R2PQL3_9GAMM</name>
<evidence type="ECO:0000256" key="1">
    <source>
        <dbReference type="ARBA" id="ARBA00001947"/>
    </source>
</evidence>
<dbReference type="InterPro" id="IPR011059">
    <property type="entry name" value="Metal-dep_hydrolase_composite"/>
</dbReference>
<evidence type="ECO:0000259" key="6">
    <source>
        <dbReference type="Pfam" id="PF01979"/>
    </source>
</evidence>
<evidence type="ECO:0000313" key="7">
    <source>
        <dbReference type="EMBL" id="KRO40161.1"/>
    </source>
</evidence>
<dbReference type="GO" id="GO:0046872">
    <property type="term" value="F:metal ion binding"/>
    <property type="evidence" value="ECO:0007669"/>
    <property type="project" value="UniProtKB-KW"/>
</dbReference>
<dbReference type="Gene3D" id="2.30.40.10">
    <property type="entry name" value="Urease, subunit C, domain 1"/>
    <property type="match status" value="1"/>
</dbReference>
<evidence type="ECO:0000256" key="5">
    <source>
        <dbReference type="ARBA" id="ARBA00022801"/>
    </source>
</evidence>
<comment type="caution">
    <text evidence="7">The sequence shown here is derived from an EMBL/GenBank/DDBJ whole genome shotgun (WGS) entry which is preliminary data.</text>
</comment>
<dbReference type="PROSITE" id="PS00483">
    <property type="entry name" value="DIHYDROOROTASE_2"/>
    <property type="match status" value="1"/>
</dbReference>
<proteinExistence type="inferred from homology"/>
<dbReference type="Pfam" id="PF01979">
    <property type="entry name" value="Amidohydro_1"/>
    <property type="match status" value="1"/>
</dbReference>
<dbReference type="EMBL" id="LIAV01000168">
    <property type="protein sequence ID" value="KRO40161.1"/>
    <property type="molecule type" value="Genomic_DNA"/>
</dbReference>
<evidence type="ECO:0000256" key="2">
    <source>
        <dbReference type="ARBA" id="ARBA00002368"/>
    </source>
</evidence>
<evidence type="ECO:0000256" key="3">
    <source>
        <dbReference type="ARBA" id="ARBA00010286"/>
    </source>
</evidence>
<dbReference type="InterPro" id="IPR032466">
    <property type="entry name" value="Metal_Hydrolase"/>
</dbReference>
<gene>
    <name evidence="7" type="ORF">ABR63_01750</name>
</gene>
<dbReference type="InterPro" id="IPR006680">
    <property type="entry name" value="Amidohydro-rel"/>
</dbReference>
<dbReference type="AlphaFoldDB" id="A0A0R2PQL3"/>
<organism evidence="7 8">
    <name type="scientific">SAR86 cluster bacterium BACL1 MAG-120920-bin57</name>
    <dbReference type="NCBI Taxonomy" id="1655571"/>
    <lineage>
        <taxon>Bacteria</taxon>
        <taxon>Pseudomonadati</taxon>
        <taxon>Pseudomonadota</taxon>
        <taxon>Gammaproteobacteria</taxon>
        <taxon>SAR86 cluster</taxon>
    </lineage>
</organism>
<evidence type="ECO:0000313" key="8">
    <source>
        <dbReference type="Proteomes" id="UP000050874"/>
    </source>
</evidence>
<protein>
    <submittedName>
        <fullName evidence="7">Dihydroorotase</fullName>
        <ecNumber evidence="7">3.5.2.3</ecNumber>
    </submittedName>
</protein>
<dbReference type="GO" id="GO:0006145">
    <property type="term" value="P:purine nucleobase catabolic process"/>
    <property type="evidence" value="ECO:0007669"/>
    <property type="project" value="TreeGrafter"/>
</dbReference>
<sequence>MFDLILKNGTLVNEGQIFESDIAIKGDRIEKIAPSIDAASKEIIDLQGKHVFPGLIDDQVHFREPGLTHKGNIQSESRAGLAGGVTSYFEMPNVNPTTTNRVNLQAKFDLAATKSHANYSFYMGASNSNIEEIKQLDHTLACGVKVFMGASTGDMLVDNRDTLDAIFREAPVNIVTHCEDTPMIQANEEAVIAEFGEEIDATFHPQIRSAAACLKSSQLAHDLATKHGSNLHILHLTTADEMKLLTSGDLASKRITGEVCVHHLYFSDADYLTHGNQIKCNPSIKTEQDRLALIEAVKANKIDIIATDHAPHTWEEKQQAYLKAPSGLPLIQHSLLVLLDFYAKGIFSLEQIVQKTSHNIAERFQIKDRGYLREGGFADFAIVDLSAETAVTKENILYHCGWSPFMGQTFPGSVEYTIINGQVVYRDGVLSADLPIGQRIQFNR</sequence>
<dbReference type="CDD" id="cd01318">
    <property type="entry name" value="DHOase_IIb"/>
    <property type="match status" value="1"/>
</dbReference>
<dbReference type="NCBIfam" id="NF006688">
    <property type="entry name" value="PRK09236.1"/>
    <property type="match status" value="1"/>
</dbReference>
<dbReference type="GO" id="GO:0004038">
    <property type="term" value="F:allantoinase activity"/>
    <property type="evidence" value="ECO:0007669"/>
    <property type="project" value="TreeGrafter"/>
</dbReference>
<dbReference type="PANTHER" id="PTHR43668">
    <property type="entry name" value="ALLANTOINASE"/>
    <property type="match status" value="1"/>
</dbReference>
<dbReference type="PANTHER" id="PTHR43668:SF4">
    <property type="entry name" value="ALLANTOINASE"/>
    <property type="match status" value="1"/>
</dbReference>
<comment type="cofactor">
    <cofactor evidence="1">
        <name>Zn(2+)</name>
        <dbReference type="ChEBI" id="CHEBI:29105"/>
    </cofactor>
</comment>
<dbReference type="SUPFAM" id="SSF51338">
    <property type="entry name" value="Composite domain of metallo-dependent hydrolases"/>
    <property type="match status" value="1"/>
</dbReference>
<feature type="domain" description="Amidohydrolase-related" evidence="6">
    <location>
        <begin position="51"/>
        <end position="424"/>
    </location>
</feature>
<comment type="similarity">
    <text evidence="3">Belongs to the metallo-dependent hydrolases superfamily. DHOase family. Class I DHOase subfamily.</text>
</comment>
<dbReference type="NCBIfam" id="TIGR00857">
    <property type="entry name" value="pyrC_multi"/>
    <property type="match status" value="1"/>
</dbReference>
<dbReference type="Proteomes" id="UP000050874">
    <property type="component" value="Unassembled WGS sequence"/>
</dbReference>
<dbReference type="Gene3D" id="3.20.20.140">
    <property type="entry name" value="Metal-dependent hydrolases"/>
    <property type="match status" value="1"/>
</dbReference>
<comment type="function">
    <text evidence="2">Catalyzes the reversible cyclization of carbamoyl aspartate to dihydroorotate.</text>
</comment>
<reference evidence="8" key="1">
    <citation type="submission" date="2015-10" db="EMBL/GenBank/DDBJ databases">
        <title>Metagenome-Assembled Genomes uncover a global brackish microbiome.</title>
        <authorList>
            <person name="Hugerth L.W."/>
            <person name="Larsson J."/>
            <person name="Alneberg J."/>
            <person name="Lindh M.V."/>
            <person name="Legrand C."/>
            <person name="Pinhassi J."/>
            <person name="Andersson A."/>
        </authorList>
    </citation>
    <scope>NUCLEOTIDE SEQUENCE [LARGE SCALE GENOMIC DNA]</scope>
</reference>
<accession>A0A0R2PQL3</accession>
<evidence type="ECO:0000256" key="4">
    <source>
        <dbReference type="ARBA" id="ARBA00022723"/>
    </source>
</evidence>
<dbReference type="GO" id="GO:0004151">
    <property type="term" value="F:dihydroorotase activity"/>
    <property type="evidence" value="ECO:0007669"/>
    <property type="project" value="UniProtKB-EC"/>
</dbReference>
<dbReference type="InterPro" id="IPR002195">
    <property type="entry name" value="Dihydroorotase_CS"/>
</dbReference>
<dbReference type="SUPFAM" id="SSF51556">
    <property type="entry name" value="Metallo-dependent hydrolases"/>
    <property type="match status" value="1"/>
</dbReference>
<dbReference type="InterPro" id="IPR050138">
    <property type="entry name" value="DHOase/Allantoinase_Hydrolase"/>
</dbReference>
<dbReference type="EC" id="3.5.2.3" evidence="7"/>